<protein>
    <submittedName>
        <fullName evidence="3">Uncharacterized protein</fullName>
    </submittedName>
</protein>
<accession>A0A6M3KF05</accession>
<feature type="region of interest" description="Disordered" evidence="1">
    <location>
        <begin position="72"/>
        <end position="92"/>
    </location>
</feature>
<feature type="region of interest" description="Disordered" evidence="1">
    <location>
        <begin position="1"/>
        <end position="26"/>
    </location>
</feature>
<evidence type="ECO:0000313" key="3">
    <source>
        <dbReference type="EMBL" id="QJA80527.1"/>
    </source>
</evidence>
<evidence type="ECO:0000256" key="1">
    <source>
        <dbReference type="SAM" id="MobiDB-lite"/>
    </source>
</evidence>
<organism evidence="3">
    <name type="scientific">viral metagenome</name>
    <dbReference type="NCBI Taxonomy" id="1070528"/>
    <lineage>
        <taxon>unclassified sequences</taxon>
        <taxon>metagenomes</taxon>
        <taxon>organismal metagenomes</taxon>
    </lineage>
</organism>
<dbReference type="AlphaFoldDB" id="A0A6M3KF05"/>
<sequence length="92" mass="10705">MGKGQSNNKSSQKYLSERKRIKNKTRKLEKRVKVLELGRKEEVINPNTKLPITRNPIENIVKNSRIGRKKEGFSMEEFKKKPSKKSHLSLGK</sequence>
<reference evidence="3" key="1">
    <citation type="submission" date="2020-03" db="EMBL/GenBank/DDBJ databases">
        <title>The deep terrestrial virosphere.</title>
        <authorList>
            <person name="Holmfeldt K."/>
            <person name="Nilsson E."/>
            <person name="Simone D."/>
            <person name="Lopez-Fernandez M."/>
            <person name="Wu X."/>
            <person name="de Brujin I."/>
            <person name="Lundin D."/>
            <person name="Andersson A."/>
            <person name="Bertilsson S."/>
            <person name="Dopson M."/>
        </authorList>
    </citation>
    <scope>NUCLEOTIDE SEQUENCE</scope>
    <source>
        <strain evidence="3">MM415A00702</strain>
        <strain evidence="2">MM415B01667</strain>
    </source>
</reference>
<feature type="compositionally biased region" description="Basic residues" evidence="1">
    <location>
        <begin position="81"/>
        <end position="92"/>
    </location>
</feature>
<gene>
    <name evidence="3" type="ORF">MM415A00702_0026</name>
    <name evidence="2" type="ORF">MM415B01667_0018</name>
</gene>
<dbReference type="EMBL" id="MT142425">
    <property type="protein sequence ID" value="QJA80527.1"/>
    <property type="molecule type" value="Genomic_DNA"/>
</dbReference>
<proteinExistence type="predicted"/>
<evidence type="ECO:0000313" key="2">
    <source>
        <dbReference type="EMBL" id="QJA57292.1"/>
    </source>
</evidence>
<name>A0A6M3KF05_9ZZZZ</name>
<dbReference type="EMBL" id="MT141265">
    <property type="protein sequence ID" value="QJA57292.1"/>
    <property type="molecule type" value="Genomic_DNA"/>
</dbReference>
<feature type="compositionally biased region" description="Polar residues" evidence="1">
    <location>
        <begin position="1"/>
        <end position="14"/>
    </location>
</feature>